<sequence>MGLECWVCGHQENLQTHHWFERSLWEELDPTKIPAVLQVLDVYRLSAKDDSSIEIPNDIRNLMCLCEVHHIGQYTGIHAVTFPILQAELAKKDGQEIIPPLQNIGRRFVVEHLEAFKKTSRQVRGTNTQDTITRHRKRLKNYANGVTNQRIHSE</sequence>
<dbReference type="Proteomes" id="UP000242705">
    <property type="component" value="Unassembled WGS sequence"/>
</dbReference>
<evidence type="ECO:0000313" key="2">
    <source>
        <dbReference type="Proteomes" id="UP000242705"/>
    </source>
</evidence>
<name>A0A2T2WJE8_SULTH</name>
<dbReference type="AlphaFoldDB" id="A0A2T2WJE8"/>
<gene>
    <name evidence="1" type="ORF">C7B47_16735</name>
</gene>
<evidence type="ECO:0008006" key="3">
    <source>
        <dbReference type="Google" id="ProtNLM"/>
    </source>
</evidence>
<proteinExistence type="predicted"/>
<protein>
    <recommendedName>
        <fullName evidence="3">HNH endonuclease</fullName>
    </recommendedName>
</protein>
<accession>A0A2T2WJE8</accession>
<organism evidence="1 2">
    <name type="scientific">Sulfobacillus thermosulfidooxidans</name>
    <dbReference type="NCBI Taxonomy" id="28034"/>
    <lineage>
        <taxon>Bacteria</taxon>
        <taxon>Bacillati</taxon>
        <taxon>Bacillota</taxon>
        <taxon>Clostridia</taxon>
        <taxon>Eubacteriales</taxon>
        <taxon>Clostridiales Family XVII. Incertae Sedis</taxon>
        <taxon>Sulfobacillus</taxon>
    </lineage>
</organism>
<dbReference type="EMBL" id="PXYX01000088">
    <property type="protein sequence ID" value="PSR22345.1"/>
    <property type="molecule type" value="Genomic_DNA"/>
</dbReference>
<comment type="caution">
    <text evidence="1">The sequence shown here is derived from an EMBL/GenBank/DDBJ whole genome shotgun (WGS) entry which is preliminary data.</text>
</comment>
<evidence type="ECO:0000313" key="1">
    <source>
        <dbReference type="EMBL" id="PSR22345.1"/>
    </source>
</evidence>
<reference evidence="1 2" key="1">
    <citation type="journal article" date="2014" name="BMC Genomics">
        <title>Comparison of environmental and isolate Sulfobacillus genomes reveals diverse carbon, sulfur, nitrogen, and hydrogen metabolisms.</title>
        <authorList>
            <person name="Justice N.B."/>
            <person name="Norman A."/>
            <person name="Brown C.T."/>
            <person name="Singh A."/>
            <person name="Thomas B.C."/>
            <person name="Banfield J.F."/>
        </authorList>
    </citation>
    <scope>NUCLEOTIDE SEQUENCE [LARGE SCALE GENOMIC DNA]</scope>
    <source>
        <strain evidence="1">AMDSBA5</strain>
    </source>
</reference>